<dbReference type="PANTHER" id="PTHR36180:SF2">
    <property type="entry name" value="BRO FAMILY PROTEIN"/>
    <property type="match status" value="1"/>
</dbReference>
<feature type="domain" description="Bro-N" evidence="1">
    <location>
        <begin position="1"/>
        <end position="105"/>
    </location>
</feature>
<dbReference type="Proteomes" id="UP001065705">
    <property type="component" value="Chromosome"/>
</dbReference>
<dbReference type="PROSITE" id="PS51750">
    <property type="entry name" value="BRO_N"/>
    <property type="match status" value="1"/>
</dbReference>
<dbReference type="PANTHER" id="PTHR36180">
    <property type="entry name" value="DNA-BINDING PROTEIN-RELATED-RELATED"/>
    <property type="match status" value="1"/>
</dbReference>
<dbReference type="InterPro" id="IPR005039">
    <property type="entry name" value="Ant_C"/>
</dbReference>
<name>A0ABD7TUV7_9STAP</name>
<sequence>MQELQIFNFEELPVRTLTVDDEPYFVGNDVAQILGYEDYRGAINKKVDAEDKLRSQIDYAGQKRSVTLINESGLYSLIFSSKLESAKRFKRWVTSEVLPAIRKHGIYATDNVIEQTLKDPDYIITVLTEYKKEKEQNLLLQQEIGELKPKADYVDEILKSPGTMTITQIAADYGLSAQKLNKLLHKARIQRRVGKQWILYTDHMNKGYTKSETINIVRSDGTPDTQPQTKWTQKGRLKIHEILTDFGYEAEVVEI</sequence>
<accession>A0ABD7TUV7</accession>
<dbReference type="AlphaFoldDB" id="A0ABD7TUV7"/>
<organism evidence="2 3">
    <name type="scientific">Staphylococcus agnetis</name>
    <dbReference type="NCBI Taxonomy" id="985762"/>
    <lineage>
        <taxon>Bacteria</taxon>
        <taxon>Bacillati</taxon>
        <taxon>Bacillota</taxon>
        <taxon>Bacilli</taxon>
        <taxon>Bacillales</taxon>
        <taxon>Staphylococcaceae</taxon>
        <taxon>Staphylococcus</taxon>
    </lineage>
</organism>
<gene>
    <name evidence="2" type="ORF">MUA95_09800</name>
</gene>
<dbReference type="InterPro" id="IPR003497">
    <property type="entry name" value="BRO_N_domain"/>
</dbReference>
<dbReference type="RefSeq" id="WP_262626283.1">
    <property type="nucleotide sequence ID" value="NZ_CP094809.1"/>
</dbReference>
<dbReference type="Pfam" id="PF03374">
    <property type="entry name" value="ANT"/>
    <property type="match status" value="1"/>
</dbReference>
<evidence type="ECO:0000313" key="3">
    <source>
        <dbReference type="Proteomes" id="UP001065705"/>
    </source>
</evidence>
<proteinExistence type="predicted"/>
<dbReference type="SMART" id="SM01040">
    <property type="entry name" value="Bro-N"/>
    <property type="match status" value="1"/>
</dbReference>
<dbReference type="Pfam" id="PF02498">
    <property type="entry name" value="Bro-N"/>
    <property type="match status" value="1"/>
</dbReference>
<reference evidence="2" key="1">
    <citation type="submission" date="2022-03" db="EMBL/GenBank/DDBJ databases">
        <title>Comparative Genomics of East African Camel-Associated Staphylococcaceae spp.: Diversity and Inheritance of Traits Involved in Host-Pathogen Interactions.</title>
        <authorList>
            <person name="Akarsu H."/>
            <person name="Liljander A."/>
            <person name="Younan M."/>
            <person name="Brodard I."/>
            <person name="Glucks I."/>
            <person name="Labroussaa F."/>
            <person name="Overesch G."/>
            <person name="Kuhnert P."/>
            <person name="Perreten V."/>
            <person name="Drexler J.F."/>
            <person name="Corman V.M."/>
            <person name="Falquet L."/>
            <person name="Jores J."/>
        </authorList>
    </citation>
    <scope>NUCLEOTIDE SEQUENCE</scope>
    <source>
        <strain evidence="2">IVB6197</strain>
    </source>
</reference>
<evidence type="ECO:0000313" key="2">
    <source>
        <dbReference type="EMBL" id="UXU56846.1"/>
    </source>
</evidence>
<protein>
    <submittedName>
        <fullName evidence="2">Phage antirepressor</fullName>
    </submittedName>
</protein>
<evidence type="ECO:0000259" key="1">
    <source>
        <dbReference type="PROSITE" id="PS51750"/>
    </source>
</evidence>
<dbReference type="EMBL" id="CP094809">
    <property type="protein sequence ID" value="UXU56846.1"/>
    <property type="molecule type" value="Genomic_DNA"/>
</dbReference>